<feature type="domain" description="RNA polymerase sigma-70 region 2" evidence="6">
    <location>
        <begin position="24"/>
        <end position="91"/>
    </location>
</feature>
<dbReference type="InterPro" id="IPR036388">
    <property type="entry name" value="WH-like_DNA-bd_sf"/>
</dbReference>
<evidence type="ECO:0000256" key="2">
    <source>
        <dbReference type="ARBA" id="ARBA00023015"/>
    </source>
</evidence>
<protein>
    <submittedName>
        <fullName evidence="8">Sigma-70 family RNA polymerase sigma factor</fullName>
    </submittedName>
</protein>
<evidence type="ECO:0000313" key="8">
    <source>
        <dbReference type="EMBL" id="MFD1521469.1"/>
    </source>
</evidence>
<dbReference type="Gene3D" id="1.10.1740.10">
    <property type="match status" value="1"/>
</dbReference>
<keyword evidence="3" id="KW-0731">Sigma factor</keyword>
<dbReference type="PANTHER" id="PTHR43133">
    <property type="entry name" value="RNA POLYMERASE ECF-TYPE SIGMA FACTO"/>
    <property type="match status" value="1"/>
</dbReference>
<dbReference type="NCBIfam" id="TIGR02937">
    <property type="entry name" value="sigma70-ECF"/>
    <property type="match status" value="1"/>
</dbReference>
<dbReference type="Pfam" id="PF04545">
    <property type="entry name" value="Sigma70_r4"/>
    <property type="match status" value="1"/>
</dbReference>
<comment type="similarity">
    <text evidence="1">Belongs to the sigma-70 factor family. ECF subfamily.</text>
</comment>
<dbReference type="RefSeq" id="WP_344722378.1">
    <property type="nucleotide sequence ID" value="NZ_BAAAUS010000012.1"/>
</dbReference>
<proteinExistence type="inferred from homology"/>
<dbReference type="EMBL" id="JBHUCO010000036">
    <property type="protein sequence ID" value="MFD1521469.1"/>
    <property type="molecule type" value="Genomic_DNA"/>
</dbReference>
<evidence type="ECO:0000256" key="4">
    <source>
        <dbReference type="ARBA" id="ARBA00023125"/>
    </source>
</evidence>
<dbReference type="InterPro" id="IPR013325">
    <property type="entry name" value="RNA_pol_sigma_r2"/>
</dbReference>
<evidence type="ECO:0000256" key="1">
    <source>
        <dbReference type="ARBA" id="ARBA00010641"/>
    </source>
</evidence>
<keyword evidence="5" id="KW-0804">Transcription</keyword>
<dbReference type="InterPro" id="IPR039425">
    <property type="entry name" value="RNA_pol_sigma-70-like"/>
</dbReference>
<dbReference type="InterPro" id="IPR007627">
    <property type="entry name" value="RNA_pol_sigma70_r2"/>
</dbReference>
<evidence type="ECO:0000259" key="7">
    <source>
        <dbReference type="Pfam" id="PF04545"/>
    </source>
</evidence>
<organism evidence="8 9">
    <name type="scientific">Pseudonocardia yunnanensis</name>
    <dbReference type="NCBI Taxonomy" id="58107"/>
    <lineage>
        <taxon>Bacteria</taxon>
        <taxon>Bacillati</taxon>
        <taxon>Actinomycetota</taxon>
        <taxon>Actinomycetes</taxon>
        <taxon>Pseudonocardiales</taxon>
        <taxon>Pseudonocardiaceae</taxon>
        <taxon>Pseudonocardia</taxon>
    </lineage>
</organism>
<dbReference type="PANTHER" id="PTHR43133:SF52">
    <property type="entry name" value="ECF RNA POLYMERASE SIGMA FACTOR SIGL"/>
    <property type="match status" value="1"/>
</dbReference>
<dbReference type="Gene3D" id="1.10.10.10">
    <property type="entry name" value="Winged helix-like DNA-binding domain superfamily/Winged helix DNA-binding domain"/>
    <property type="match status" value="1"/>
</dbReference>
<name>A0ABW4F503_9PSEU</name>
<gene>
    <name evidence="8" type="ORF">ACFSJD_28490</name>
</gene>
<dbReference type="SUPFAM" id="SSF88659">
    <property type="entry name" value="Sigma3 and sigma4 domains of RNA polymerase sigma factors"/>
    <property type="match status" value="1"/>
</dbReference>
<dbReference type="InterPro" id="IPR013324">
    <property type="entry name" value="RNA_pol_sigma_r3/r4-like"/>
</dbReference>
<dbReference type="InterPro" id="IPR014284">
    <property type="entry name" value="RNA_pol_sigma-70_dom"/>
</dbReference>
<keyword evidence="9" id="KW-1185">Reference proteome</keyword>
<accession>A0ABW4F503</accession>
<keyword evidence="4" id="KW-0238">DNA-binding</keyword>
<evidence type="ECO:0000313" key="9">
    <source>
        <dbReference type="Proteomes" id="UP001597114"/>
    </source>
</evidence>
<keyword evidence="2" id="KW-0805">Transcription regulation</keyword>
<evidence type="ECO:0000256" key="5">
    <source>
        <dbReference type="ARBA" id="ARBA00023163"/>
    </source>
</evidence>
<dbReference type="Proteomes" id="UP001597114">
    <property type="component" value="Unassembled WGS sequence"/>
</dbReference>
<dbReference type="SUPFAM" id="SSF88946">
    <property type="entry name" value="Sigma2 domain of RNA polymerase sigma factors"/>
    <property type="match status" value="1"/>
</dbReference>
<feature type="domain" description="RNA polymerase sigma-70 region 4" evidence="7">
    <location>
        <begin position="124"/>
        <end position="171"/>
    </location>
</feature>
<dbReference type="InterPro" id="IPR007630">
    <property type="entry name" value="RNA_pol_sigma70_r4"/>
</dbReference>
<evidence type="ECO:0000259" key="6">
    <source>
        <dbReference type="Pfam" id="PF04542"/>
    </source>
</evidence>
<sequence length="193" mass="21661">MTLVLSHPRGPHSAGSSDVALRALYRDHAVALLAYAEWFAGDRLSAEDAVQETFLRAWRHLPRLLADGRPMRPWLRHVLRHVLIDAARTARAHPVSLHEDVPVEHVVEGGYESLLDRGVLAVVLRDLSPVHREVLVEVYYRDATCERVAARLGVPAGTVRSRLYYALRAVRDRLVELAEAPATEPALRRLRPA</sequence>
<dbReference type="CDD" id="cd06171">
    <property type="entry name" value="Sigma70_r4"/>
    <property type="match status" value="1"/>
</dbReference>
<evidence type="ECO:0000256" key="3">
    <source>
        <dbReference type="ARBA" id="ARBA00023082"/>
    </source>
</evidence>
<dbReference type="Pfam" id="PF04542">
    <property type="entry name" value="Sigma70_r2"/>
    <property type="match status" value="1"/>
</dbReference>
<reference evidence="9" key="1">
    <citation type="journal article" date="2019" name="Int. J. Syst. Evol. Microbiol.">
        <title>The Global Catalogue of Microorganisms (GCM) 10K type strain sequencing project: providing services to taxonomists for standard genome sequencing and annotation.</title>
        <authorList>
            <consortium name="The Broad Institute Genomics Platform"/>
            <consortium name="The Broad Institute Genome Sequencing Center for Infectious Disease"/>
            <person name="Wu L."/>
            <person name="Ma J."/>
        </authorList>
    </citation>
    <scope>NUCLEOTIDE SEQUENCE [LARGE SCALE GENOMIC DNA]</scope>
    <source>
        <strain evidence="9">CCM 7043</strain>
    </source>
</reference>
<comment type="caution">
    <text evidence="8">The sequence shown here is derived from an EMBL/GenBank/DDBJ whole genome shotgun (WGS) entry which is preliminary data.</text>
</comment>